<evidence type="ECO:0000313" key="1">
    <source>
        <dbReference type="EMBL" id="RRT41866.1"/>
    </source>
</evidence>
<accession>A0A426XQS9</accession>
<protein>
    <submittedName>
        <fullName evidence="1">Uncharacterized protein</fullName>
    </submittedName>
</protein>
<gene>
    <name evidence="1" type="ORF">B296_00044003</name>
</gene>
<comment type="caution">
    <text evidence="1">The sequence shown here is derived from an EMBL/GenBank/DDBJ whole genome shotgun (WGS) entry which is preliminary data.</text>
</comment>
<name>A0A426XQS9_ENSVE</name>
<proteinExistence type="predicted"/>
<dbReference type="EMBL" id="AMZH03018239">
    <property type="protein sequence ID" value="RRT41866.1"/>
    <property type="molecule type" value="Genomic_DNA"/>
</dbReference>
<organism evidence="1 2">
    <name type="scientific">Ensete ventricosum</name>
    <name type="common">Abyssinian banana</name>
    <name type="synonym">Musa ensete</name>
    <dbReference type="NCBI Taxonomy" id="4639"/>
    <lineage>
        <taxon>Eukaryota</taxon>
        <taxon>Viridiplantae</taxon>
        <taxon>Streptophyta</taxon>
        <taxon>Embryophyta</taxon>
        <taxon>Tracheophyta</taxon>
        <taxon>Spermatophyta</taxon>
        <taxon>Magnoliopsida</taxon>
        <taxon>Liliopsida</taxon>
        <taxon>Zingiberales</taxon>
        <taxon>Musaceae</taxon>
        <taxon>Ensete</taxon>
    </lineage>
</organism>
<dbReference type="AlphaFoldDB" id="A0A426XQS9"/>
<evidence type="ECO:0000313" key="2">
    <source>
        <dbReference type="Proteomes" id="UP000287651"/>
    </source>
</evidence>
<sequence>MGESPYSLAFGTEGVLPPEVIFLTLRIENFTPEALEAGLRKNLDMLKERRAKAHLKNLHYQRAVAQLYN</sequence>
<reference evidence="1 2" key="1">
    <citation type="journal article" date="2014" name="Agronomy (Basel)">
        <title>A Draft Genome Sequence for Ensete ventricosum, the Drought-Tolerant Tree Against Hunger.</title>
        <authorList>
            <person name="Harrison J."/>
            <person name="Moore K.A."/>
            <person name="Paszkiewicz K."/>
            <person name="Jones T."/>
            <person name="Grant M."/>
            <person name="Ambacheew D."/>
            <person name="Muzemil S."/>
            <person name="Studholme D.J."/>
        </authorList>
    </citation>
    <scope>NUCLEOTIDE SEQUENCE [LARGE SCALE GENOMIC DNA]</scope>
</reference>
<dbReference type="Proteomes" id="UP000287651">
    <property type="component" value="Unassembled WGS sequence"/>
</dbReference>